<dbReference type="SUPFAM" id="SSF52833">
    <property type="entry name" value="Thioredoxin-like"/>
    <property type="match status" value="1"/>
</dbReference>
<keyword evidence="7 9" id="KW-1133">Transmembrane helix</keyword>
<dbReference type="PANTHER" id="PTHR12692">
    <property type="entry name" value="DOLICHYL-DIPHOSPHOOLIGOSACCHARIDE--PROTEIN GLYCOSYLTRANSFERASE-RELATED"/>
    <property type="match status" value="1"/>
</dbReference>
<feature type="signal peptide" evidence="10">
    <location>
        <begin position="1"/>
        <end position="19"/>
    </location>
</feature>
<dbReference type="InterPro" id="IPR036249">
    <property type="entry name" value="Thioredoxin-like_sf"/>
</dbReference>
<dbReference type="PANTHER" id="PTHR12692:SF0">
    <property type="entry name" value="GH11935P"/>
    <property type="match status" value="1"/>
</dbReference>
<keyword evidence="8 9" id="KW-0472">Membrane</keyword>
<dbReference type="InterPro" id="IPR013766">
    <property type="entry name" value="Thioredoxin_domain"/>
</dbReference>
<evidence type="ECO:0000313" key="13">
    <source>
        <dbReference type="JaponicusDB" id="SJAG_03333"/>
    </source>
</evidence>
<evidence type="ECO:0000259" key="11">
    <source>
        <dbReference type="PROSITE" id="PS51352"/>
    </source>
</evidence>
<protein>
    <submittedName>
        <fullName evidence="12">Oligosaccharyltransferase gamma subunit</fullName>
    </submittedName>
</protein>
<gene>
    <name evidence="13" type="primary">ost3</name>
    <name evidence="12" type="ORF">SJAG_03333</name>
</gene>
<dbReference type="OMA" id="VLFGMYS"/>
<dbReference type="EMBL" id="KE651167">
    <property type="protein sequence ID" value="EEB08193.1"/>
    <property type="molecule type" value="Genomic_DNA"/>
</dbReference>
<name>B6K3Y6_SCHJY</name>
<evidence type="ECO:0000256" key="7">
    <source>
        <dbReference type="ARBA" id="ARBA00022989"/>
    </source>
</evidence>
<comment type="function">
    <text evidence="1">Subunit of the oligosaccharyl transferase (OST) complex that catalyzes the initial transfer of a defined glycan (Glc(3)Man(9)GlcNAc(2) in eukaryotes) from the lipid carrier dolichol-pyrophosphate to an asparagine residue within an Asn-X-Ser/Thr consensus motif in nascent polypeptide chains, the first step in protein N-glycosylation. N-glycosylation occurs cotranslationally and the complex associates with the Sec61 complex at the channel-forming translocon complex that mediates protein translocation across the endoplasmic reticulum (ER). All subunits are required for a maximal enzyme activity.</text>
</comment>
<keyword evidence="6" id="KW-0256">Endoplasmic reticulum</keyword>
<feature type="transmembrane region" description="Helical" evidence="9">
    <location>
        <begin position="193"/>
        <end position="211"/>
    </location>
</feature>
<dbReference type="VEuPathDB" id="FungiDB:SJAG_03333"/>
<evidence type="ECO:0000256" key="3">
    <source>
        <dbReference type="ARBA" id="ARBA00009561"/>
    </source>
</evidence>
<dbReference type="InterPro" id="IPR021149">
    <property type="entry name" value="OligosaccharylTrfase_OST3/OST6"/>
</dbReference>
<accession>B6K3Y6</accession>
<evidence type="ECO:0000256" key="8">
    <source>
        <dbReference type="ARBA" id="ARBA00023136"/>
    </source>
</evidence>
<proteinExistence type="inferred from homology"/>
<evidence type="ECO:0000313" key="12">
    <source>
        <dbReference type="EMBL" id="EEB08193.1"/>
    </source>
</evidence>
<feature type="transmembrane region" description="Helical" evidence="9">
    <location>
        <begin position="245"/>
        <end position="263"/>
    </location>
</feature>
<evidence type="ECO:0000313" key="14">
    <source>
        <dbReference type="Proteomes" id="UP000001744"/>
    </source>
</evidence>
<dbReference type="HOGENOM" id="CLU_052855_1_0_1"/>
<feature type="transmembrane region" description="Helical" evidence="9">
    <location>
        <begin position="164"/>
        <end position="181"/>
    </location>
</feature>
<evidence type="ECO:0000256" key="4">
    <source>
        <dbReference type="ARBA" id="ARBA00022692"/>
    </source>
</evidence>
<dbReference type="Proteomes" id="UP000001744">
    <property type="component" value="Unassembled WGS sequence"/>
</dbReference>
<dbReference type="JaponicusDB" id="SJAG_03333">
    <property type="gene designation" value="ost3"/>
</dbReference>
<dbReference type="GO" id="GO:0018279">
    <property type="term" value="P:protein N-linked glycosylation via asparagine"/>
    <property type="evidence" value="ECO:0000318"/>
    <property type="project" value="GO_Central"/>
</dbReference>
<comment type="similarity">
    <text evidence="3">Belongs to the OST3/OST6 family.</text>
</comment>
<dbReference type="Gene3D" id="3.40.30.10">
    <property type="entry name" value="Glutaredoxin"/>
    <property type="match status" value="1"/>
</dbReference>
<dbReference type="eggNOG" id="KOG2603">
    <property type="taxonomic scope" value="Eukaryota"/>
</dbReference>
<feature type="transmembrane region" description="Helical" evidence="9">
    <location>
        <begin position="275"/>
        <end position="295"/>
    </location>
</feature>
<evidence type="ECO:0000256" key="1">
    <source>
        <dbReference type="ARBA" id="ARBA00002791"/>
    </source>
</evidence>
<feature type="domain" description="Thioredoxin" evidence="11">
    <location>
        <begin position="15"/>
        <end position="149"/>
    </location>
</feature>
<evidence type="ECO:0000256" key="5">
    <source>
        <dbReference type="ARBA" id="ARBA00022729"/>
    </source>
</evidence>
<reference evidence="12 14" key="1">
    <citation type="journal article" date="2011" name="Science">
        <title>Comparative functional genomics of the fission yeasts.</title>
        <authorList>
            <person name="Rhind N."/>
            <person name="Chen Z."/>
            <person name="Yassour M."/>
            <person name="Thompson D.A."/>
            <person name="Haas B.J."/>
            <person name="Habib N."/>
            <person name="Wapinski I."/>
            <person name="Roy S."/>
            <person name="Lin M.F."/>
            <person name="Heiman D.I."/>
            <person name="Young S.K."/>
            <person name="Furuya K."/>
            <person name="Guo Y."/>
            <person name="Pidoux A."/>
            <person name="Chen H.M."/>
            <person name="Robbertse B."/>
            <person name="Goldberg J.M."/>
            <person name="Aoki K."/>
            <person name="Bayne E.H."/>
            <person name="Berlin A.M."/>
            <person name="Desjardins C.A."/>
            <person name="Dobbs E."/>
            <person name="Dukaj L."/>
            <person name="Fan L."/>
            <person name="FitzGerald M.G."/>
            <person name="French C."/>
            <person name="Gujja S."/>
            <person name="Hansen K."/>
            <person name="Keifenheim D."/>
            <person name="Levin J.Z."/>
            <person name="Mosher R.A."/>
            <person name="Mueller C.A."/>
            <person name="Pfiffner J."/>
            <person name="Priest M."/>
            <person name="Russ C."/>
            <person name="Smialowska A."/>
            <person name="Swoboda P."/>
            <person name="Sykes S.M."/>
            <person name="Vaughn M."/>
            <person name="Vengrova S."/>
            <person name="Yoder R."/>
            <person name="Zeng Q."/>
            <person name="Allshire R."/>
            <person name="Baulcombe D."/>
            <person name="Birren B.W."/>
            <person name="Brown W."/>
            <person name="Ekwall K."/>
            <person name="Kellis M."/>
            <person name="Leatherwood J."/>
            <person name="Levin H."/>
            <person name="Margalit H."/>
            <person name="Martienssen R."/>
            <person name="Nieduszynski C.A."/>
            <person name="Spatafora J.W."/>
            <person name="Friedman N."/>
            <person name="Dalgaard J.Z."/>
            <person name="Baumann P."/>
            <person name="Niki H."/>
            <person name="Regev A."/>
            <person name="Nusbaum C."/>
        </authorList>
    </citation>
    <scope>NUCLEOTIDE SEQUENCE [LARGE SCALE GENOMIC DNA]</scope>
    <source>
        <strain evidence="14">yFS275 / FY16936</strain>
    </source>
</reference>
<dbReference type="Pfam" id="PF04756">
    <property type="entry name" value="OST3_OST6"/>
    <property type="match status" value="1"/>
</dbReference>
<keyword evidence="14" id="KW-1185">Reference proteome</keyword>
<keyword evidence="5 10" id="KW-0732">Signal</keyword>
<dbReference type="PROSITE" id="PS51352">
    <property type="entry name" value="THIOREDOXIN_2"/>
    <property type="match status" value="1"/>
</dbReference>
<dbReference type="AlphaFoldDB" id="B6K3Y6"/>
<dbReference type="RefSeq" id="XP_002174486.1">
    <property type="nucleotide sequence ID" value="XM_002174450.2"/>
</dbReference>
<evidence type="ECO:0000256" key="10">
    <source>
        <dbReference type="SAM" id="SignalP"/>
    </source>
</evidence>
<dbReference type="GO" id="GO:0008250">
    <property type="term" value="C:oligosaccharyltransferase complex"/>
    <property type="evidence" value="ECO:0000318"/>
    <property type="project" value="GO_Central"/>
</dbReference>
<feature type="chain" id="PRO_5002845077" evidence="10">
    <location>
        <begin position="20"/>
        <end position="308"/>
    </location>
</feature>
<comment type="subcellular location">
    <subcellularLocation>
        <location evidence="2">Endoplasmic reticulum membrane</location>
        <topology evidence="2">Multi-pass membrane protein</topology>
    </subcellularLocation>
</comment>
<organism evidence="12 14">
    <name type="scientific">Schizosaccharomyces japonicus (strain yFS275 / FY16936)</name>
    <name type="common">Fission yeast</name>
    <dbReference type="NCBI Taxonomy" id="402676"/>
    <lineage>
        <taxon>Eukaryota</taxon>
        <taxon>Fungi</taxon>
        <taxon>Dikarya</taxon>
        <taxon>Ascomycota</taxon>
        <taxon>Taphrinomycotina</taxon>
        <taxon>Schizosaccharomycetes</taxon>
        <taxon>Schizosaccharomycetales</taxon>
        <taxon>Schizosaccharomycetaceae</taxon>
        <taxon>Schizosaccharomyces</taxon>
    </lineage>
</organism>
<evidence type="ECO:0000256" key="2">
    <source>
        <dbReference type="ARBA" id="ARBA00004477"/>
    </source>
</evidence>
<evidence type="ECO:0000256" key="9">
    <source>
        <dbReference type="SAM" id="Phobius"/>
    </source>
</evidence>
<dbReference type="CDD" id="cd02947">
    <property type="entry name" value="TRX_family"/>
    <property type="match status" value="1"/>
</dbReference>
<keyword evidence="4 9" id="KW-0812">Transmembrane</keyword>
<evidence type="ECO:0000256" key="6">
    <source>
        <dbReference type="ARBA" id="ARBA00022824"/>
    </source>
</evidence>
<dbReference type="STRING" id="402676.B6K3Y6"/>
<dbReference type="GO" id="GO:0004579">
    <property type="term" value="F:dolichyl-diphosphooligosaccharide-protein glycotransferase activity"/>
    <property type="evidence" value="ECO:0000318"/>
    <property type="project" value="GO_Central"/>
</dbReference>
<sequence length="308" mass="34839">MILSKLLTWLAFFITFCAAKPDVFSMVNNAGLIEVTDSTFSKVITGSQDYVVVALLTATQGIDCETCTKVDPEFRVLAKSHRKAFPNDKELVFVHADFQDNKNTFRGYNIRSIPNFWVFEPHTNAPHELKLMGDLSAEYLSESIASLVGKLIPIYRPHDYSKDVMSLVSLLIVVAFVTYYRKALLRLVHSRKLWAAISIVSVITFSSGHMFNRIRGTQYVQHNQDGSVSWMAGGQMNQFGAETQVVSLLYFVLSLSVISLAYSAPCIRGAKSQTIFVIAWLTIQVFLYSYLAYIFREKNGYYPFKLLL</sequence>
<dbReference type="GeneID" id="7052497"/>